<name>A0A365XY28_9BACT</name>
<gene>
    <name evidence="5" type="ORF">DF182_00470</name>
</gene>
<dbReference type="AlphaFoldDB" id="A0A365XY28"/>
<dbReference type="OrthoDB" id="655946at2"/>
<dbReference type="RefSeq" id="WP_113613730.1">
    <property type="nucleotide sequence ID" value="NZ_QFFJ01000001.1"/>
</dbReference>
<evidence type="ECO:0000256" key="2">
    <source>
        <dbReference type="ARBA" id="ARBA00023125"/>
    </source>
</evidence>
<protein>
    <submittedName>
        <fullName evidence="5">AraC family transcriptional regulator</fullName>
    </submittedName>
</protein>
<keyword evidence="1" id="KW-0805">Transcription regulation</keyword>
<dbReference type="InterPro" id="IPR050204">
    <property type="entry name" value="AraC_XylS_family_regulators"/>
</dbReference>
<evidence type="ECO:0000256" key="1">
    <source>
        <dbReference type="ARBA" id="ARBA00023015"/>
    </source>
</evidence>
<evidence type="ECO:0000313" key="5">
    <source>
        <dbReference type="EMBL" id="RBL91130.1"/>
    </source>
</evidence>
<dbReference type="PANTHER" id="PTHR46796:SF13">
    <property type="entry name" value="HTH-TYPE TRANSCRIPTIONAL ACTIVATOR RHAS"/>
    <property type="match status" value="1"/>
</dbReference>
<proteinExistence type="predicted"/>
<keyword evidence="2" id="KW-0238">DNA-binding</keyword>
<reference evidence="5 6" key="1">
    <citation type="submission" date="2018-05" db="EMBL/GenBank/DDBJ databases">
        <title>Chitinophaga sp. K3CV102501T nov., isolated from isolated from a monsoon evergreen broad-leaved forest soil.</title>
        <authorList>
            <person name="Lv Y."/>
        </authorList>
    </citation>
    <scope>NUCLEOTIDE SEQUENCE [LARGE SCALE GENOMIC DNA]</scope>
    <source>
        <strain evidence="5 6">GDMCC 1.1325</strain>
    </source>
</reference>
<dbReference type="Proteomes" id="UP000253410">
    <property type="component" value="Unassembled WGS sequence"/>
</dbReference>
<accession>A0A365XY28</accession>
<keyword evidence="3" id="KW-0804">Transcription</keyword>
<dbReference type="SMART" id="SM00342">
    <property type="entry name" value="HTH_ARAC"/>
    <property type="match status" value="1"/>
</dbReference>
<dbReference type="SUPFAM" id="SSF46689">
    <property type="entry name" value="Homeodomain-like"/>
    <property type="match status" value="1"/>
</dbReference>
<dbReference type="PROSITE" id="PS01124">
    <property type="entry name" value="HTH_ARAC_FAMILY_2"/>
    <property type="match status" value="1"/>
</dbReference>
<sequence>MIFNVKPGLFLSEYVRLYRIVDFHFPDNFVVPCKVYPPRPEYCLQFFPKDMETAQYPDSGLVIGKKKVIMMGQHSKLIHRYPGNEFLCLQVIFQPGGFYQLTNIPSEYLVNKYMDAEDILGKNIHLINEQLFYAQGYAAMIDIIEKFLIDFIRKSKMVKHPVDDISIQMLREEELFSVDRFLKTACLSHRQIDRKFKERIGMPPKQFLQLIRFDKAFRMKNRFSQKDWLSIALHCGYHDYQHLAKEYKEFTGKTPAQFFEIDNNAPERTLGDVEI</sequence>
<evidence type="ECO:0000256" key="3">
    <source>
        <dbReference type="ARBA" id="ARBA00023163"/>
    </source>
</evidence>
<dbReference type="GO" id="GO:0043565">
    <property type="term" value="F:sequence-specific DNA binding"/>
    <property type="evidence" value="ECO:0007669"/>
    <property type="project" value="InterPro"/>
</dbReference>
<dbReference type="InterPro" id="IPR009057">
    <property type="entry name" value="Homeodomain-like_sf"/>
</dbReference>
<dbReference type="Pfam" id="PF12833">
    <property type="entry name" value="HTH_18"/>
    <property type="match status" value="1"/>
</dbReference>
<evidence type="ECO:0000259" key="4">
    <source>
        <dbReference type="PROSITE" id="PS01124"/>
    </source>
</evidence>
<keyword evidence="6" id="KW-1185">Reference proteome</keyword>
<feature type="domain" description="HTH araC/xylS-type" evidence="4">
    <location>
        <begin position="160"/>
        <end position="261"/>
    </location>
</feature>
<dbReference type="GO" id="GO:0003700">
    <property type="term" value="F:DNA-binding transcription factor activity"/>
    <property type="evidence" value="ECO:0007669"/>
    <property type="project" value="InterPro"/>
</dbReference>
<dbReference type="PANTHER" id="PTHR46796">
    <property type="entry name" value="HTH-TYPE TRANSCRIPTIONAL ACTIVATOR RHAS-RELATED"/>
    <property type="match status" value="1"/>
</dbReference>
<dbReference type="InterPro" id="IPR018060">
    <property type="entry name" value="HTH_AraC"/>
</dbReference>
<organism evidence="5 6">
    <name type="scientific">Chitinophaga flava</name>
    <dbReference type="NCBI Taxonomy" id="2259036"/>
    <lineage>
        <taxon>Bacteria</taxon>
        <taxon>Pseudomonadati</taxon>
        <taxon>Bacteroidota</taxon>
        <taxon>Chitinophagia</taxon>
        <taxon>Chitinophagales</taxon>
        <taxon>Chitinophagaceae</taxon>
        <taxon>Chitinophaga</taxon>
    </lineage>
</organism>
<evidence type="ECO:0000313" key="6">
    <source>
        <dbReference type="Proteomes" id="UP000253410"/>
    </source>
</evidence>
<comment type="caution">
    <text evidence="5">The sequence shown here is derived from an EMBL/GenBank/DDBJ whole genome shotgun (WGS) entry which is preliminary data.</text>
</comment>
<dbReference type="Gene3D" id="1.10.10.60">
    <property type="entry name" value="Homeodomain-like"/>
    <property type="match status" value="1"/>
</dbReference>
<dbReference type="EMBL" id="QFFJ01000001">
    <property type="protein sequence ID" value="RBL91130.1"/>
    <property type="molecule type" value="Genomic_DNA"/>
</dbReference>